<keyword evidence="2" id="KW-1133">Transmembrane helix</keyword>
<evidence type="ECO:0000313" key="4">
    <source>
        <dbReference type="Proteomes" id="UP001344447"/>
    </source>
</evidence>
<keyword evidence="4" id="KW-1185">Reference proteome</keyword>
<name>A0AAN7YQR3_9MYCE</name>
<dbReference type="AlphaFoldDB" id="A0AAN7YQR3"/>
<proteinExistence type="predicted"/>
<dbReference type="Gene3D" id="2.60.40.420">
    <property type="entry name" value="Cupredoxins - blue copper proteins"/>
    <property type="match status" value="1"/>
</dbReference>
<feature type="compositionally biased region" description="Low complexity" evidence="1">
    <location>
        <begin position="137"/>
        <end position="163"/>
    </location>
</feature>
<evidence type="ECO:0000256" key="1">
    <source>
        <dbReference type="SAM" id="MobiDB-lite"/>
    </source>
</evidence>
<keyword evidence="2" id="KW-0472">Membrane</keyword>
<feature type="compositionally biased region" description="Polar residues" evidence="1">
    <location>
        <begin position="164"/>
        <end position="174"/>
    </location>
</feature>
<feature type="transmembrane region" description="Helical" evidence="2">
    <location>
        <begin position="7"/>
        <end position="25"/>
    </location>
</feature>
<reference evidence="3 4" key="1">
    <citation type="submission" date="2023-11" db="EMBL/GenBank/DDBJ databases">
        <title>Dfirmibasis_genome.</title>
        <authorList>
            <person name="Edelbroek B."/>
            <person name="Kjellin J."/>
            <person name="Jerlstrom-Hultqvist J."/>
            <person name="Soderbom F."/>
        </authorList>
    </citation>
    <scope>NUCLEOTIDE SEQUENCE [LARGE SCALE GENOMIC DNA]</scope>
    <source>
        <strain evidence="3 4">TNS-C-14</strain>
    </source>
</reference>
<evidence type="ECO:0000256" key="2">
    <source>
        <dbReference type="SAM" id="Phobius"/>
    </source>
</evidence>
<dbReference type="EMBL" id="JAVFKY010000004">
    <property type="protein sequence ID" value="KAK5578311.1"/>
    <property type="molecule type" value="Genomic_DNA"/>
</dbReference>
<protein>
    <submittedName>
        <fullName evidence="3">Uncharacterized protein</fullName>
    </submittedName>
</protein>
<keyword evidence="2" id="KW-0812">Transmembrane</keyword>
<evidence type="ECO:0000313" key="3">
    <source>
        <dbReference type="EMBL" id="KAK5578311.1"/>
    </source>
</evidence>
<feature type="transmembrane region" description="Helical" evidence="2">
    <location>
        <begin position="37"/>
        <end position="56"/>
    </location>
</feature>
<comment type="caution">
    <text evidence="3">The sequence shown here is derived from an EMBL/GenBank/DDBJ whole genome shotgun (WGS) entry which is preliminary data.</text>
</comment>
<organism evidence="3 4">
    <name type="scientific">Dictyostelium firmibasis</name>
    <dbReference type="NCBI Taxonomy" id="79012"/>
    <lineage>
        <taxon>Eukaryota</taxon>
        <taxon>Amoebozoa</taxon>
        <taxon>Evosea</taxon>
        <taxon>Eumycetozoa</taxon>
        <taxon>Dictyostelia</taxon>
        <taxon>Dictyosteliales</taxon>
        <taxon>Dictyosteliaceae</taxon>
        <taxon>Dictyostelium</taxon>
    </lineage>
</organism>
<dbReference type="InterPro" id="IPR008972">
    <property type="entry name" value="Cupredoxin"/>
</dbReference>
<dbReference type="Proteomes" id="UP001344447">
    <property type="component" value="Unassembled WGS sequence"/>
</dbReference>
<feature type="region of interest" description="Disordered" evidence="1">
    <location>
        <begin position="137"/>
        <end position="174"/>
    </location>
</feature>
<gene>
    <name evidence="3" type="ORF">RB653_003267</name>
</gene>
<accession>A0AAN7YQR3</accession>
<sequence>MKEFKIQYILVILIIISINSFVKSLNSTVQYVQWDDLPSSGFDITLLMGSTILFVVSNKTGDHNVYSKETPIGVEKFSSGTLNYRNNPSFSHRFNDIGDYLIIDQIDKTNGQMKLSIISNSSSEFISNSTASDSLSSSLSSSSSLSNENKTSTTTSNYNHTTSIATETPTGKSDASTIKPIYSFVIIVSALLFICL</sequence>